<gene>
    <name evidence="5" type="ORF">SAMN05444373_102619</name>
</gene>
<dbReference type="SMART" id="SM00138">
    <property type="entry name" value="MeTrc"/>
    <property type="match status" value="1"/>
</dbReference>
<proteinExistence type="predicted"/>
<dbReference type="Pfam" id="PF01739">
    <property type="entry name" value="CheR"/>
    <property type="match status" value="1"/>
</dbReference>
<dbReference type="SUPFAM" id="SSF53335">
    <property type="entry name" value="S-adenosyl-L-methionine-dependent methyltransferases"/>
    <property type="match status" value="1"/>
</dbReference>
<name>A0A1M6GSS9_9FIRM</name>
<dbReference type="InterPro" id="IPR022641">
    <property type="entry name" value="CheR_N"/>
</dbReference>
<keyword evidence="1 5" id="KW-0489">Methyltransferase</keyword>
<evidence type="ECO:0000256" key="1">
    <source>
        <dbReference type="ARBA" id="ARBA00022603"/>
    </source>
</evidence>
<evidence type="ECO:0000313" key="6">
    <source>
        <dbReference type="Proteomes" id="UP000324781"/>
    </source>
</evidence>
<keyword evidence="3" id="KW-0949">S-adenosyl-L-methionine</keyword>
<evidence type="ECO:0000313" key="5">
    <source>
        <dbReference type="EMBL" id="SHJ12919.1"/>
    </source>
</evidence>
<dbReference type="PANTHER" id="PTHR24422">
    <property type="entry name" value="CHEMOTAXIS PROTEIN METHYLTRANSFERASE"/>
    <property type="match status" value="1"/>
</dbReference>
<sequence>MDRFADYEEFKALFFKLSSIDLNLYKEKQMKRRIISFAEKYGFSTFCSFLDAIRGNKELRDVFIGYLTINVSEFYRNPVQWQLFEKRILPEVSRLTNKRMEELRIWSSACSTGEEPYTVAMILSKFVPLERIRILASDIDVDAMDKAKKGIYPERNLKELPADFVEKYFTKHEKDTYILSEKVRNCVEFRQLNLLKDPFPKNMDIILCRNVLIYFTEEAKEYLFEELSRSLVPNGVLFIGSTEQIINYQKYNLKPLDTFFYQKVG</sequence>
<dbReference type="GO" id="GO:0008757">
    <property type="term" value="F:S-adenosylmethionine-dependent methyltransferase activity"/>
    <property type="evidence" value="ECO:0007669"/>
    <property type="project" value="InterPro"/>
</dbReference>
<dbReference type="RefSeq" id="WP_149678814.1">
    <property type="nucleotide sequence ID" value="NZ_DAONMB010000061.1"/>
</dbReference>
<dbReference type="Proteomes" id="UP000324781">
    <property type="component" value="Unassembled WGS sequence"/>
</dbReference>
<dbReference type="CDD" id="cd02440">
    <property type="entry name" value="AdoMet_MTases"/>
    <property type="match status" value="1"/>
</dbReference>
<dbReference type="PANTHER" id="PTHR24422:SF19">
    <property type="entry name" value="CHEMOTAXIS PROTEIN METHYLTRANSFERASE"/>
    <property type="match status" value="1"/>
</dbReference>
<evidence type="ECO:0000259" key="4">
    <source>
        <dbReference type="PROSITE" id="PS50123"/>
    </source>
</evidence>
<dbReference type="GO" id="GO:0032259">
    <property type="term" value="P:methylation"/>
    <property type="evidence" value="ECO:0007669"/>
    <property type="project" value="UniProtKB-KW"/>
</dbReference>
<reference evidence="5 6" key="1">
    <citation type="submission" date="2016-11" db="EMBL/GenBank/DDBJ databases">
        <authorList>
            <person name="Varghese N."/>
            <person name="Submissions S."/>
        </authorList>
    </citation>
    <scope>NUCLEOTIDE SEQUENCE [LARGE SCALE GENOMIC DNA]</scope>
    <source>
        <strain evidence="5 6">DSM 19027</strain>
    </source>
</reference>
<dbReference type="AlphaFoldDB" id="A0A1M6GSS9"/>
<feature type="domain" description="CheR-type methyltransferase" evidence="4">
    <location>
        <begin position="5"/>
        <end position="265"/>
    </location>
</feature>
<accession>A0A1M6GSS9</accession>
<evidence type="ECO:0000256" key="2">
    <source>
        <dbReference type="ARBA" id="ARBA00022679"/>
    </source>
</evidence>
<dbReference type="Gene3D" id="3.40.50.150">
    <property type="entry name" value="Vaccinia Virus protein VP39"/>
    <property type="match status" value="1"/>
</dbReference>
<organism evidence="5 6">
    <name type="scientific">Thermoclostridium caenicola</name>
    <dbReference type="NCBI Taxonomy" id="659425"/>
    <lineage>
        <taxon>Bacteria</taxon>
        <taxon>Bacillati</taxon>
        <taxon>Bacillota</taxon>
        <taxon>Clostridia</taxon>
        <taxon>Eubacteriales</taxon>
        <taxon>Oscillospiraceae</taxon>
        <taxon>Thermoclostridium</taxon>
    </lineage>
</organism>
<dbReference type="InterPro" id="IPR000780">
    <property type="entry name" value="CheR_MeTrfase"/>
</dbReference>
<dbReference type="InterPro" id="IPR022642">
    <property type="entry name" value="CheR_C"/>
</dbReference>
<keyword evidence="2 5" id="KW-0808">Transferase</keyword>
<dbReference type="EMBL" id="FQZP01000026">
    <property type="protein sequence ID" value="SHJ12919.1"/>
    <property type="molecule type" value="Genomic_DNA"/>
</dbReference>
<dbReference type="PRINTS" id="PR00996">
    <property type="entry name" value="CHERMTFRASE"/>
</dbReference>
<dbReference type="Pfam" id="PF03705">
    <property type="entry name" value="CheR_N"/>
    <property type="match status" value="1"/>
</dbReference>
<protein>
    <submittedName>
        <fullName evidence="5">MCP methyltransferase, CheR-type</fullName>
    </submittedName>
</protein>
<dbReference type="InterPro" id="IPR029063">
    <property type="entry name" value="SAM-dependent_MTases_sf"/>
</dbReference>
<dbReference type="OrthoDB" id="9816309at2"/>
<dbReference type="InterPro" id="IPR050903">
    <property type="entry name" value="Bact_Chemotaxis_MeTrfase"/>
</dbReference>
<dbReference type="SUPFAM" id="SSF47757">
    <property type="entry name" value="Chemotaxis receptor methyltransferase CheR, N-terminal domain"/>
    <property type="match status" value="1"/>
</dbReference>
<dbReference type="PROSITE" id="PS50123">
    <property type="entry name" value="CHER"/>
    <property type="match status" value="1"/>
</dbReference>
<evidence type="ECO:0000256" key="3">
    <source>
        <dbReference type="ARBA" id="ARBA00022691"/>
    </source>
</evidence>
<keyword evidence="6" id="KW-1185">Reference proteome</keyword>